<keyword evidence="7" id="KW-1185">Reference proteome</keyword>
<dbReference type="PROSITE" id="PS50931">
    <property type="entry name" value="HTH_LYSR"/>
    <property type="match status" value="1"/>
</dbReference>
<protein>
    <submittedName>
        <fullName evidence="6">LysR family transcriptional regulator</fullName>
    </submittedName>
</protein>
<keyword evidence="2" id="KW-0805">Transcription regulation</keyword>
<dbReference type="Pfam" id="PF00126">
    <property type="entry name" value="HTH_1"/>
    <property type="match status" value="1"/>
</dbReference>
<organism evidence="6 7">
    <name type="scientific">Polaromonas aquatica</name>
    <dbReference type="NCBI Taxonomy" id="332657"/>
    <lineage>
        <taxon>Bacteria</taxon>
        <taxon>Pseudomonadati</taxon>
        <taxon>Pseudomonadota</taxon>
        <taxon>Betaproteobacteria</taxon>
        <taxon>Burkholderiales</taxon>
        <taxon>Comamonadaceae</taxon>
        <taxon>Polaromonas</taxon>
    </lineage>
</organism>
<dbReference type="SUPFAM" id="SSF53850">
    <property type="entry name" value="Periplasmic binding protein-like II"/>
    <property type="match status" value="1"/>
</dbReference>
<dbReference type="InterPro" id="IPR050950">
    <property type="entry name" value="HTH-type_LysR_regulators"/>
</dbReference>
<evidence type="ECO:0000313" key="6">
    <source>
        <dbReference type="EMBL" id="MFC6282858.1"/>
    </source>
</evidence>
<reference evidence="7" key="1">
    <citation type="journal article" date="2019" name="Int. J. Syst. Evol. Microbiol.">
        <title>The Global Catalogue of Microorganisms (GCM) 10K type strain sequencing project: providing services to taxonomists for standard genome sequencing and annotation.</title>
        <authorList>
            <consortium name="The Broad Institute Genomics Platform"/>
            <consortium name="The Broad Institute Genome Sequencing Center for Infectious Disease"/>
            <person name="Wu L."/>
            <person name="Ma J."/>
        </authorList>
    </citation>
    <scope>NUCLEOTIDE SEQUENCE [LARGE SCALE GENOMIC DNA]</scope>
    <source>
        <strain evidence="7">CCUG 39402</strain>
    </source>
</reference>
<dbReference type="SUPFAM" id="SSF46785">
    <property type="entry name" value="Winged helix' DNA-binding domain"/>
    <property type="match status" value="1"/>
</dbReference>
<comment type="caution">
    <text evidence="6">The sequence shown here is derived from an EMBL/GenBank/DDBJ whole genome shotgun (WGS) entry which is preliminary data.</text>
</comment>
<dbReference type="InterPro" id="IPR000847">
    <property type="entry name" value="LysR_HTH_N"/>
</dbReference>
<keyword evidence="3" id="KW-0238">DNA-binding</keyword>
<evidence type="ECO:0000313" key="7">
    <source>
        <dbReference type="Proteomes" id="UP001596270"/>
    </source>
</evidence>
<keyword evidence="4" id="KW-0804">Transcription</keyword>
<gene>
    <name evidence="6" type="ORF">ACFQND_16675</name>
</gene>
<sequence>MNHAALKLFIDVSELGSLTKTALLYRTTQPHISRQISELERECGGRLFQRTGRGVVLTALGEQIMPRVRAWLMDTDQLLNDIKKASGTPVGTVRIGVLPSTAHPLVSTLYYRLKESFPLVKLVVREGQGSQLESWLDNGLVDLALVFRHGAQPREGETWLIKTDTYLVGGAKDKLTSKPTVAFKKLDNLPLVQFCRPNSWRDQLDELGRQNGITINTAMEADSLILQTEIVSRGGCFAVLGPYAIADGLRSGKLRAARIVEPDMTRYIALALSRHAPLTLACRSVKQLVQDIVKDLAVADGTIQAT</sequence>
<dbReference type="InterPro" id="IPR036388">
    <property type="entry name" value="WH-like_DNA-bd_sf"/>
</dbReference>
<dbReference type="InterPro" id="IPR005119">
    <property type="entry name" value="LysR_subst-bd"/>
</dbReference>
<evidence type="ECO:0000256" key="2">
    <source>
        <dbReference type="ARBA" id="ARBA00023015"/>
    </source>
</evidence>
<proteinExistence type="inferred from homology"/>
<feature type="domain" description="HTH lysR-type" evidence="5">
    <location>
        <begin position="1"/>
        <end position="58"/>
    </location>
</feature>
<evidence type="ECO:0000256" key="1">
    <source>
        <dbReference type="ARBA" id="ARBA00009437"/>
    </source>
</evidence>
<dbReference type="RefSeq" id="WP_371439185.1">
    <property type="nucleotide sequence ID" value="NZ_JBHSRS010000080.1"/>
</dbReference>
<evidence type="ECO:0000256" key="4">
    <source>
        <dbReference type="ARBA" id="ARBA00023163"/>
    </source>
</evidence>
<dbReference type="EMBL" id="JBHSRS010000080">
    <property type="protein sequence ID" value="MFC6282858.1"/>
    <property type="molecule type" value="Genomic_DNA"/>
</dbReference>
<accession>A0ABW1U001</accession>
<dbReference type="Gene3D" id="1.10.10.10">
    <property type="entry name" value="Winged helix-like DNA-binding domain superfamily/Winged helix DNA-binding domain"/>
    <property type="match status" value="1"/>
</dbReference>
<name>A0ABW1U001_9BURK</name>
<dbReference type="InterPro" id="IPR036390">
    <property type="entry name" value="WH_DNA-bd_sf"/>
</dbReference>
<evidence type="ECO:0000256" key="3">
    <source>
        <dbReference type="ARBA" id="ARBA00023125"/>
    </source>
</evidence>
<dbReference type="Gene3D" id="3.40.190.290">
    <property type="match status" value="1"/>
</dbReference>
<comment type="similarity">
    <text evidence="1">Belongs to the LysR transcriptional regulatory family.</text>
</comment>
<evidence type="ECO:0000259" key="5">
    <source>
        <dbReference type="PROSITE" id="PS50931"/>
    </source>
</evidence>
<dbReference type="PANTHER" id="PTHR30419">
    <property type="entry name" value="HTH-TYPE TRANSCRIPTIONAL REGULATOR YBHD"/>
    <property type="match status" value="1"/>
</dbReference>
<dbReference type="Proteomes" id="UP001596270">
    <property type="component" value="Unassembled WGS sequence"/>
</dbReference>
<dbReference type="Pfam" id="PF03466">
    <property type="entry name" value="LysR_substrate"/>
    <property type="match status" value="1"/>
</dbReference>